<evidence type="ECO:0000256" key="1">
    <source>
        <dbReference type="ARBA" id="ARBA00006295"/>
    </source>
</evidence>
<dbReference type="RefSeq" id="WP_377284625.1">
    <property type="nucleotide sequence ID" value="NZ_JBHSBM010000001.1"/>
</dbReference>
<feature type="domain" description="ParB-like N-terminal" evidence="4">
    <location>
        <begin position="36"/>
        <end position="137"/>
    </location>
</feature>
<dbReference type="Gene3D" id="3.90.1530.30">
    <property type="match status" value="1"/>
</dbReference>
<dbReference type="Gene3D" id="1.10.10.2830">
    <property type="match status" value="1"/>
</dbReference>
<dbReference type="Pfam" id="PF17762">
    <property type="entry name" value="HTH_ParB"/>
    <property type="match status" value="1"/>
</dbReference>
<dbReference type="InterPro" id="IPR041468">
    <property type="entry name" value="HTH_ParB/Spo0J"/>
</dbReference>
<dbReference type="InterPro" id="IPR036086">
    <property type="entry name" value="ParB/Sulfiredoxin_sf"/>
</dbReference>
<dbReference type="InterPro" id="IPR004437">
    <property type="entry name" value="ParB/RepB/Spo0J"/>
</dbReference>
<reference evidence="6" key="1">
    <citation type="journal article" date="2019" name="Int. J. Syst. Evol. Microbiol.">
        <title>The Global Catalogue of Microorganisms (GCM) 10K type strain sequencing project: providing services to taxonomists for standard genome sequencing and annotation.</title>
        <authorList>
            <consortium name="The Broad Institute Genomics Platform"/>
            <consortium name="The Broad Institute Genome Sequencing Center for Infectious Disease"/>
            <person name="Wu L."/>
            <person name="Ma J."/>
        </authorList>
    </citation>
    <scope>NUCLEOTIDE SEQUENCE [LARGE SCALE GENOMIC DNA]</scope>
    <source>
        <strain evidence="6">TBRC 4489</strain>
    </source>
</reference>
<dbReference type="InterPro" id="IPR050336">
    <property type="entry name" value="Chromosome_partition/occlusion"/>
</dbReference>
<accession>A0ABV8I0A7</accession>
<evidence type="ECO:0000256" key="3">
    <source>
        <dbReference type="SAM" id="MobiDB-lite"/>
    </source>
</evidence>
<keyword evidence="6" id="KW-1185">Reference proteome</keyword>
<protein>
    <submittedName>
        <fullName evidence="5">ParB/RepB/Spo0J family partition protein</fullName>
    </submittedName>
</protein>
<evidence type="ECO:0000313" key="6">
    <source>
        <dbReference type="Proteomes" id="UP001595850"/>
    </source>
</evidence>
<dbReference type="EMBL" id="JBHSBM010000001">
    <property type="protein sequence ID" value="MFC4056666.1"/>
    <property type="molecule type" value="Genomic_DNA"/>
</dbReference>
<name>A0ABV8I0A7_9ACTN</name>
<dbReference type="SUPFAM" id="SSF110849">
    <property type="entry name" value="ParB/Sulfiredoxin"/>
    <property type="match status" value="1"/>
</dbReference>
<feature type="compositionally biased region" description="Low complexity" evidence="3">
    <location>
        <begin position="232"/>
        <end position="272"/>
    </location>
</feature>
<dbReference type="InterPro" id="IPR003115">
    <property type="entry name" value="ParB_N"/>
</dbReference>
<dbReference type="SMART" id="SM00470">
    <property type="entry name" value="ParB"/>
    <property type="match status" value="1"/>
</dbReference>
<comment type="similarity">
    <text evidence="1">Belongs to the ParB family.</text>
</comment>
<dbReference type="NCBIfam" id="TIGR00180">
    <property type="entry name" value="parB_part"/>
    <property type="match status" value="1"/>
</dbReference>
<keyword evidence="2" id="KW-0159">Chromosome partition</keyword>
<dbReference type="SUPFAM" id="SSF109709">
    <property type="entry name" value="KorB DNA-binding domain-like"/>
    <property type="match status" value="1"/>
</dbReference>
<organism evidence="5 6">
    <name type="scientific">Planomonospora corallina</name>
    <dbReference type="NCBI Taxonomy" id="1806052"/>
    <lineage>
        <taxon>Bacteria</taxon>
        <taxon>Bacillati</taxon>
        <taxon>Actinomycetota</taxon>
        <taxon>Actinomycetes</taxon>
        <taxon>Streptosporangiales</taxon>
        <taxon>Streptosporangiaceae</taxon>
        <taxon>Planomonospora</taxon>
    </lineage>
</organism>
<dbReference type="PANTHER" id="PTHR33375:SF1">
    <property type="entry name" value="CHROMOSOME-PARTITIONING PROTEIN PARB-RELATED"/>
    <property type="match status" value="1"/>
</dbReference>
<comment type="caution">
    <text evidence="5">The sequence shown here is derived from an EMBL/GenBank/DDBJ whole genome shotgun (WGS) entry which is preliminary data.</text>
</comment>
<evidence type="ECO:0000259" key="4">
    <source>
        <dbReference type="SMART" id="SM00470"/>
    </source>
</evidence>
<dbReference type="Proteomes" id="UP001595850">
    <property type="component" value="Unassembled WGS sequence"/>
</dbReference>
<feature type="region of interest" description="Disordered" evidence="3">
    <location>
        <begin position="232"/>
        <end position="288"/>
    </location>
</feature>
<feature type="region of interest" description="Disordered" evidence="3">
    <location>
        <begin position="1"/>
        <end position="51"/>
    </location>
</feature>
<gene>
    <name evidence="5" type="ORF">ACFOWE_00015</name>
</gene>
<feature type="compositionally biased region" description="Low complexity" evidence="3">
    <location>
        <begin position="15"/>
        <end position="35"/>
    </location>
</feature>
<evidence type="ECO:0000256" key="2">
    <source>
        <dbReference type="ARBA" id="ARBA00022829"/>
    </source>
</evidence>
<proteinExistence type="inferred from homology"/>
<dbReference type="Pfam" id="PF02195">
    <property type="entry name" value="ParB_N"/>
    <property type="match status" value="1"/>
</dbReference>
<evidence type="ECO:0000313" key="5">
    <source>
        <dbReference type="EMBL" id="MFC4056666.1"/>
    </source>
</evidence>
<dbReference type="PANTHER" id="PTHR33375">
    <property type="entry name" value="CHROMOSOME-PARTITIONING PROTEIN PARB-RELATED"/>
    <property type="match status" value="1"/>
</dbReference>
<sequence length="319" mass="33671">MAGKRTSLAALMVGQPAVPEQQPRAAAAPATPKRPQSVKLEDLADNPDNPRESLRDLQGLADTIGDEGVLQDLVVVPRDVWLAAYPHHADKIGDRPYVIQHGHRRRHAAALAGLTEVPVKVRESAESAEERTLIENFQRDDLTPLEEARALQRLIDLRGITLREACRKVGKSPGWGSQRLVLLRLKPELQRALADGTLKLEDAREIGKLPPEEQAMPVAPVAPVAPAAPVAPVASGGPVASVAPEPGTGTAPAAGRTGRAARDGAAPAPGTADPRRPSSGGYGVIPLGPPSVIAAELRARLSREDLETLVELLSASVAR</sequence>